<organism evidence="1 2">
    <name type="scientific">Citrobacter freundii</name>
    <dbReference type="NCBI Taxonomy" id="546"/>
    <lineage>
        <taxon>Bacteria</taxon>
        <taxon>Pseudomonadati</taxon>
        <taxon>Pseudomonadota</taxon>
        <taxon>Gammaproteobacteria</taxon>
        <taxon>Enterobacterales</taxon>
        <taxon>Enterobacteriaceae</taxon>
        <taxon>Citrobacter</taxon>
        <taxon>Citrobacter freundii complex</taxon>
    </lineage>
</organism>
<accession>A0A7G2IWR0</accession>
<comment type="caution">
    <text evidence="1">The sequence shown here is derived from an EMBL/GenBank/DDBJ whole genome shotgun (WGS) entry which is preliminary data.</text>
</comment>
<dbReference type="EMBL" id="CBWP010000084">
    <property type="protein sequence ID" value="CDL41500.1"/>
    <property type="molecule type" value="Genomic_DNA"/>
</dbReference>
<dbReference type="AlphaFoldDB" id="A0A7G2IWR0"/>
<evidence type="ECO:0000313" key="1">
    <source>
        <dbReference type="EMBL" id="CDL41500.1"/>
    </source>
</evidence>
<evidence type="ECO:0000313" key="2">
    <source>
        <dbReference type="Proteomes" id="UP000019194"/>
    </source>
</evidence>
<reference evidence="1 2" key="1">
    <citation type="submission" date="2013-10" db="EMBL/GenBank/DDBJ databases">
        <title>Antibiotic resistance diversity of beta-lactamase producers in the General Hospital Vienna.</title>
        <authorList>
            <person name="Barisic I."/>
            <person name="Mitteregger D."/>
            <person name="Hirschl A.M."/>
            <person name="Noehammer C."/>
            <person name="Wiesinger-Mayr H."/>
        </authorList>
    </citation>
    <scope>NUCLEOTIDE SEQUENCE [LARGE SCALE GENOMIC DNA]</scope>
    <source>
        <strain evidence="1 2">ISC11</strain>
    </source>
</reference>
<dbReference type="Proteomes" id="UP000019194">
    <property type="component" value="Unassembled WGS sequence"/>
</dbReference>
<protein>
    <submittedName>
        <fullName evidence="1">Uncharacterized protein</fullName>
    </submittedName>
</protein>
<proteinExistence type="predicted"/>
<name>A0A7G2IWR0_CITFR</name>
<sequence>MVIFFGYSHKNGKLPDNVTDKTFLSITYIYTPYYRSIM</sequence>